<sequence>MQQSLAPCCLRKYHIFPLSHAIIFHSYIPMTCCHKLIYFTLYSVSCTNSSYRWMAYAMHEH</sequence>
<organism evidence="1">
    <name type="scientific">Rhizophora mucronata</name>
    <name type="common">Asiatic mangrove</name>
    <dbReference type="NCBI Taxonomy" id="61149"/>
    <lineage>
        <taxon>Eukaryota</taxon>
        <taxon>Viridiplantae</taxon>
        <taxon>Streptophyta</taxon>
        <taxon>Embryophyta</taxon>
        <taxon>Tracheophyta</taxon>
        <taxon>Spermatophyta</taxon>
        <taxon>Magnoliopsida</taxon>
        <taxon>eudicotyledons</taxon>
        <taxon>Gunneridae</taxon>
        <taxon>Pentapetalae</taxon>
        <taxon>rosids</taxon>
        <taxon>fabids</taxon>
        <taxon>Malpighiales</taxon>
        <taxon>Rhizophoraceae</taxon>
        <taxon>Rhizophora</taxon>
    </lineage>
</organism>
<dbReference type="EMBL" id="GGEC01068561">
    <property type="protein sequence ID" value="MBX49045.1"/>
    <property type="molecule type" value="Transcribed_RNA"/>
</dbReference>
<name>A0A2P2P2R2_RHIMU</name>
<accession>A0A2P2P2R2</accession>
<evidence type="ECO:0000313" key="1">
    <source>
        <dbReference type="EMBL" id="MBX49045.1"/>
    </source>
</evidence>
<dbReference type="AlphaFoldDB" id="A0A2P2P2R2"/>
<proteinExistence type="predicted"/>
<protein>
    <submittedName>
        <fullName evidence="1">Uncharacterized protein</fullName>
    </submittedName>
</protein>
<reference evidence="1" key="1">
    <citation type="submission" date="2018-02" db="EMBL/GenBank/DDBJ databases">
        <title>Rhizophora mucronata_Transcriptome.</title>
        <authorList>
            <person name="Meera S.P."/>
            <person name="Sreeshan A."/>
            <person name="Augustine A."/>
        </authorList>
    </citation>
    <scope>NUCLEOTIDE SEQUENCE</scope>
    <source>
        <tissue evidence="1">Leaf</tissue>
    </source>
</reference>